<organism evidence="3 4">
    <name type="scientific">Saezia sanguinis</name>
    <dbReference type="NCBI Taxonomy" id="1965230"/>
    <lineage>
        <taxon>Bacteria</taxon>
        <taxon>Pseudomonadati</taxon>
        <taxon>Pseudomonadota</taxon>
        <taxon>Betaproteobacteria</taxon>
        <taxon>Burkholderiales</taxon>
        <taxon>Saeziaceae</taxon>
        <taxon>Saezia</taxon>
    </lineage>
</organism>
<name>A0A433SHJ3_9BURK</name>
<proteinExistence type="predicted"/>
<dbReference type="GO" id="GO:0004722">
    <property type="term" value="F:protein serine/threonine phosphatase activity"/>
    <property type="evidence" value="ECO:0007669"/>
    <property type="project" value="UniProtKB-EC"/>
</dbReference>
<dbReference type="InterPro" id="IPR036457">
    <property type="entry name" value="PPM-type-like_dom_sf"/>
</dbReference>
<dbReference type="SUPFAM" id="SSF81606">
    <property type="entry name" value="PP2C-like"/>
    <property type="match status" value="1"/>
</dbReference>
<dbReference type="PROSITE" id="PS51746">
    <property type="entry name" value="PPM_2"/>
    <property type="match status" value="1"/>
</dbReference>
<evidence type="ECO:0000313" key="3">
    <source>
        <dbReference type="EMBL" id="RUS68160.1"/>
    </source>
</evidence>
<gene>
    <name evidence="3" type="primary">stp</name>
    <name evidence="3" type="ORF">CUZ56_00647</name>
</gene>
<dbReference type="RefSeq" id="WP_338056639.1">
    <property type="nucleotide sequence ID" value="NZ_CAWUGC010000006.1"/>
</dbReference>
<evidence type="ECO:0000313" key="4">
    <source>
        <dbReference type="Proteomes" id="UP000286947"/>
    </source>
</evidence>
<dbReference type="CDD" id="cd00143">
    <property type="entry name" value="PP2Cc"/>
    <property type="match status" value="1"/>
</dbReference>
<accession>A0A433SHJ3</accession>
<comment type="caution">
    <text evidence="3">The sequence shown here is derived from an EMBL/GenBank/DDBJ whole genome shotgun (WGS) entry which is preliminary data.</text>
</comment>
<dbReference type="Gene3D" id="3.60.40.10">
    <property type="entry name" value="PPM-type phosphatase domain"/>
    <property type="match status" value="1"/>
</dbReference>
<dbReference type="EMBL" id="PQSP01000001">
    <property type="protein sequence ID" value="RUS68160.1"/>
    <property type="molecule type" value="Genomic_DNA"/>
</dbReference>
<sequence length="299" mass="33204">MTMRFSVSELSQRGGRAKNEDRSGYTQTEESALFILADGMGGHPDGEMAAEIAVRETIELFHRDAKPVIHDPALFLSTALRTAHHRIIRYGTEQGLMDVPRTTAVACVLQKNKIWWAHCGDSRLYLVRQGKILICTTDHSYIKSGRQPFKMDGTLAAVNRSMLYACLGSATLPMIEVSGPFDLVQGDRILQCSDGLWGSVDDEDIRDVLSMKYDIAKAVSVLVAMALDKAGKSSDNVTVIGVEWQPHEMQPEVSQEQVAEPVENEPSSSPFANKFQFDDEIDQSINEINEALQRTNRSE</sequence>
<evidence type="ECO:0000259" key="2">
    <source>
        <dbReference type="PROSITE" id="PS51746"/>
    </source>
</evidence>
<dbReference type="AlphaFoldDB" id="A0A433SHJ3"/>
<keyword evidence="4" id="KW-1185">Reference proteome</keyword>
<feature type="domain" description="PPM-type phosphatase" evidence="2">
    <location>
        <begin position="4"/>
        <end position="244"/>
    </location>
</feature>
<keyword evidence="3" id="KW-0378">Hydrolase</keyword>
<feature type="region of interest" description="Disordered" evidence="1">
    <location>
        <begin position="248"/>
        <end position="273"/>
    </location>
</feature>
<protein>
    <submittedName>
        <fullName evidence="3">Serine/threonine phosphatase stp</fullName>
        <ecNumber evidence="3">3.1.3.16</ecNumber>
    </submittedName>
</protein>
<dbReference type="SMART" id="SM00332">
    <property type="entry name" value="PP2Cc"/>
    <property type="match status" value="1"/>
</dbReference>
<reference evidence="3 4" key="1">
    <citation type="submission" date="2018-01" db="EMBL/GenBank/DDBJ databases">
        <title>Saezia sanguinis gen. nov., sp. nov., in the order Burkholderiales isolated from human blood.</title>
        <authorList>
            <person name="Medina-Pascual M.J."/>
            <person name="Valdezate S."/>
            <person name="Monzon S."/>
            <person name="Cuesta I."/>
            <person name="Carrasco G."/>
            <person name="Villalon P."/>
            <person name="Saez-Nieto J.A."/>
        </authorList>
    </citation>
    <scope>NUCLEOTIDE SEQUENCE [LARGE SCALE GENOMIC DNA]</scope>
    <source>
        <strain evidence="3 4">CNM695-12</strain>
    </source>
</reference>
<dbReference type="Pfam" id="PF13672">
    <property type="entry name" value="PP2C_2"/>
    <property type="match status" value="1"/>
</dbReference>
<dbReference type="Proteomes" id="UP000286947">
    <property type="component" value="Unassembled WGS sequence"/>
</dbReference>
<feature type="region of interest" description="Disordered" evidence="1">
    <location>
        <begin position="1"/>
        <end position="26"/>
    </location>
</feature>
<dbReference type="EC" id="3.1.3.16" evidence="3"/>
<dbReference type="SMART" id="SM00331">
    <property type="entry name" value="PP2C_SIG"/>
    <property type="match status" value="1"/>
</dbReference>
<evidence type="ECO:0000256" key="1">
    <source>
        <dbReference type="SAM" id="MobiDB-lite"/>
    </source>
</evidence>
<dbReference type="InterPro" id="IPR001932">
    <property type="entry name" value="PPM-type_phosphatase-like_dom"/>
</dbReference>